<dbReference type="Proteomes" id="UP001190700">
    <property type="component" value="Unassembled WGS sequence"/>
</dbReference>
<feature type="coiled-coil region" evidence="1">
    <location>
        <begin position="472"/>
        <end position="501"/>
    </location>
</feature>
<reference evidence="3 4" key="1">
    <citation type="journal article" date="2015" name="Genome Biol. Evol.">
        <title>Comparative Genomics of a Bacterivorous Green Alga Reveals Evolutionary Causalities and Consequences of Phago-Mixotrophic Mode of Nutrition.</title>
        <authorList>
            <person name="Burns J.A."/>
            <person name="Paasch A."/>
            <person name="Narechania A."/>
            <person name="Kim E."/>
        </authorList>
    </citation>
    <scope>NUCLEOTIDE SEQUENCE [LARGE SCALE GENOMIC DNA]</scope>
    <source>
        <strain evidence="3 4">PLY_AMNH</strain>
    </source>
</reference>
<evidence type="ECO:0000256" key="1">
    <source>
        <dbReference type="SAM" id="Coils"/>
    </source>
</evidence>
<name>A0AAE0H307_9CHLO</name>
<evidence type="ECO:0000313" key="4">
    <source>
        <dbReference type="Proteomes" id="UP001190700"/>
    </source>
</evidence>
<gene>
    <name evidence="3" type="ORF">CYMTET_3609</name>
</gene>
<dbReference type="EMBL" id="LGRX02000300">
    <property type="protein sequence ID" value="KAK3288942.1"/>
    <property type="molecule type" value="Genomic_DNA"/>
</dbReference>
<evidence type="ECO:0000256" key="2">
    <source>
        <dbReference type="SAM" id="MobiDB-lite"/>
    </source>
</evidence>
<feature type="region of interest" description="Disordered" evidence="2">
    <location>
        <begin position="48"/>
        <end position="86"/>
    </location>
</feature>
<organism evidence="3 4">
    <name type="scientific">Cymbomonas tetramitiformis</name>
    <dbReference type="NCBI Taxonomy" id="36881"/>
    <lineage>
        <taxon>Eukaryota</taxon>
        <taxon>Viridiplantae</taxon>
        <taxon>Chlorophyta</taxon>
        <taxon>Pyramimonadophyceae</taxon>
        <taxon>Pyramimonadales</taxon>
        <taxon>Pyramimonadaceae</taxon>
        <taxon>Cymbomonas</taxon>
    </lineage>
</organism>
<keyword evidence="4" id="KW-1185">Reference proteome</keyword>
<dbReference type="AlphaFoldDB" id="A0AAE0H307"/>
<feature type="compositionally biased region" description="Polar residues" evidence="2">
    <location>
        <begin position="73"/>
        <end position="86"/>
    </location>
</feature>
<dbReference type="InterPro" id="IPR029063">
    <property type="entry name" value="SAM-dependent_MTases_sf"/>
</dbReference>
<dbReference type="SUPFAM" id="SSF53335">
    <property type="entry name" value="S-adenosyl-L-methionine-dependent methyltransferases"/>
    <property type="match status" value="1"/>
</dbReference>
<comment type="caution">
    <text evidence="3">The sequence shown here is derived from an EMBL/GenBank/DDBJ whole genome shotgun (WGS) entry which is preliminary data.</text>
</comment>
<keyword evidence="1" id="KW-0175">Coiled coil</keyword>
<feature type="region of interest" description="Disordered" evidence="2">
    <location>
        <begin position="518"/>
        <end position="558"/>
    </location>
</feature>
<feature type="region of interest" description="Disordered" evidence="2">
    <location>
        <begin position="1"/>
        <end position="27"/>
    </location>
</feature>
<dbReference type="Gene3D" id="3.40.50.150">
    <property type="entry name" value="Vaccinia Virus protein VP39"/>
    <property type="match status" value="1"/>
</dbReference>
<evidence type="ECO:0000313" key="3">
    <source>
        <dbReference type="EMBL" id="KAK3288942.1"/>
    </source>
</evidence>
<accession>A0AAE0H307</accession>
<feature type="compositionally biased region" description="Low complexity" evidence="2">
    <location>
        <begin position="518"/>
        <end position="543"/>
    </location>
</feature>
<sequence>MQMFRENLLKGQTKTPSKAGKGKRKAAYDLDSDVVDLSTETAGAEQALQAVGVDPKQKKTGKKAKSKRLPRSAANTLSVGQPAQPLQQATVKELEKKEVSMSLFHNMLGFNSNIEIDYLNSILRKITNIEISIPEAGDIMKKFKAQRNVQAWIVSQSVVADWDAFETKYGELWASQESIERCIKAVKAGKSGRGGSVQQIPKSIIQYVADANTWLERCVAGAGDLEKLPLQYTSAEIQVKLPTPVVEVGDEPPEVEYETKSRKPAYMILQDELTKLDTIPKLNYVGVIVDCVYEMDYEEVTNTLSEADLIKFIDAFAALTTAPDWSVVIFCGFAQQSNFLKILESKCNGAAQRIWWHKKNASVGANKNIRYNVLEAAVIAFHMAEKPQHLLEELITCHMTGPAPFTGLTHNATPDSSDNWILDAGCGVATATVAALRCGLNAVAFDNDPDMVSAATQRLGNIDKEVNGNTECMSLEETKALEKEKEQEEQREENAEILKGLEDVKDVNVEFLQGLEAAAQTADAAEAAKARQAPVENPAPEQAADADAENDEAASMAE</sequence>
<proteinExistence type="predicted"/>
<feature type="compositionally biased region" description="Basic residues" evidence="2">
    <location>
        <begin position="58"/>
        <end position="70"/>
    </location>
</feature>
<protein>
    <submittedName>
        <fullName evidence="3">Uncharacterized protein</fullName>
    </submittedName>
</protein>